<reference evidence="4 5" key="1">
    <citation type="submission" date="2019-08" db="EMBL/GenBank/DDBJ databases">
        <authorList>
            <person name="Herpell B J."/>
        </authorList>
    </citation>
    <scope>NUCLEOTIDE SEQUENCE [LARGE SCALE GENOMIC DNA]</scope>
    <source>
        <strain evidence="5">Msb3</strain>
    </source>
</reference>
<keyword evidence="5" id="KW-1185">Reference proteome</keyword>
<accession>A0A5Q4YT24</accession>
<dbReference type="CDD" id="cd04301">
    <property type="entry name" value="NAT_SF"/>
    <property type="match status" value="1"/>
</dbReference>
<dbReference type="PROSITE" id="PS51186">
    <property type="entry name" value="GNAT"/>
    <property type="match status" value="1"/>
</dbReference>
<dbReference type="PANTHER" id="PTHR43877">
    <property type="entry name" value="AMINOALKYLPHOSPHONATE N-ACETYLTRANSFERASE-RELATED-RELATED"/>
    <property type="match status" value="1"/>
</dbReference>
<evidence type="ECO:0000313" key="5">
    <source>
        <dbReference type="Proteomes" id="UP000325811"/>
    </source>
</evidence>
<evidence type="ECO:0000256" key="1">
    <source>
        <dbReference type="ARBA" id="ARBA00022679"/>
    </source>
</evidence>
<dbReference type="InterPro" id="IPR050832">
    <property type="entry name" value="Bact_Acetyltransf"/>
</dbReference>
<dbReference type="Proteomes" id="UP000325811">
    <property type="component" value="Chromosome I"/>
</dbReference>
<organism evidence="4 5">
    <name type="scientific">Paraburkholderia dioscoreae</name>
    <dbReference type="NCBI Taxonomy" id="2604047"/>
    <lineage>
        <taxon>Bacteria</taxon>
        <taxon>Pseudomonadati</taxon>
        <taxon>Pseudomonadota</taxon>
        <taxon>Betaproteobacteria</taxon>
        <taxon>Burkholderiales</taxon>
        <taxon>Burkholderiaceae</taxon>
        <taxon>Paraburkholderia</taxon>
    </lineage>
</organism>
<name>A0A5Q4YT24_9BURK</name>
<dbReference type="EMBL" id="LR699553">
    <property type="protein sequence ID" value="VVD28335.1"/>
    <property type="molecule type" value="Genomic_DNA"/>
</dbReference>
<dbReference type="GO" id="GO:0016747">
    <property type="term" value="F:acyltransferase activity, transferring groups other than amino-acyl groups"/>
    <property type="evidence" value="ECO:0007669"/>
    <property type="project" value="InterPro"/>
</dbReference>
<proteinExistence type="predicted"/>
<evidence type="ECO:0000313" key="4">
    <source>
        <dbReference type="EMBL" id="VVD28335.1"/>
    </source>
</evidence>
<protein>
    <submittedName>
        <fullName evidence="4">Putative acyltransferase</fullName>
    </submittedName>
</protein>
<dbReference type="InterPro" id="IPR000182">
    <property type="entry name" value="GNAT_dom"/>
</dbReference>
<dbReference type="AlphaFoldDB" id="A0A5Q4YT24"/>
<dbReference type="InterPro" id="IPR013653">
    <property type="entry name" value="GCN5-like_dom"/>
</dbReference>
<keyword evidence="2 4" id="KW-0012">Acyltransferase</keyword>
<evidence type="ECO:0000259" key="3">
    <source>
        <dbReference type="PROSITE" id="PS51186"/>
    </source>
</evidence>
<dbReference type="Gene3D" id="3.40.630.30">
    <property type="match status" value="1"/>
</dbReference>
<dbReference type="KEGG" id="pdio:PDMSB3_1879"/>
<dbReference type="Pfam" id="PF08445">
    <property type="entry name" value="FR47"/>
    <property type="match status" value="1"/>
</dbReference>
<feature type="domain" description="N-acetyltransferase" evidence="3">
    <location>
        <begin position="105"/>
        <end position="236"/>
    </location>
</feature>
<gene>
    <name evidence="4" type="ORF">PDMSB3_1879</name>
</gene>
<dbReference type="RefSeq" id="WP_165187432.1">
    <property type="nucleotide sequence ID" value="NZ_LR699553.1"/>
</dbReference>
<dbReference type="SUPFAM" id="SSF55729">
    <property type="entry name" value="Acyl-CoA N-acyltransferases (Nat)"/>
    <property type="match status" value="1"/>
</dbReference>
<dbReference type="InterPro" id="IPR016181">
    <property type="entry name" value="Acyl_CoA_acyltransferase"/>
</dbReference>
<keyword evidence="1 4" id="KW-0808">Transferase</keyword>
<dbReference type="PANTHER" id="PTHR43877:SF2">
    <property type="entry name" value="AMINOALKYLPHOSPHONATE N-ACETYLTRANSFERASE-RELATED"/>
    <property type="match status" value="1"/>
</dbReference>
<evidence type="ECO:0000256" key="2">
    <source>
        <dbReference type="ARBA" id="ARBA00023315"/>
    </source>
</evidence>
<sequence>MSSSIRTDADLDRPVWAALTTNQAHLGYGDALARRYDPDVAPFAALASETPAAYRALRQLLLPHEQVALLSGEPVGPVEGLHMTRVGVIHQMISTLGEAASADDEVIRLSDADAKEMLDLVRKTKPGPFGRRTHETGNYIGIRDGGHLIAMAGERMHVDRYLEISAVCVDEDYRGSGLAGRLMKALRGEIERRGETPFLHVFSDNLSAIALYERLGFELRRTFELTRIGHAGPDLGSGRSPSNALNQ</sequence>